<evidence type="ECO:0000256" key="1">
    <source>
        <dbReference type="ARBA" id="ARBA00005562"/>
    </source>
</evidence>
<keyword evidence="6" id="KW-1185">Reference proteome</keyword>
<dbReference type="InterPro" id="IPR000418">
    <property type="entry name" value="Ets_dom"/>
</dbReference>
<dbReference type="Proteomes" id="UP000694941">
    <property type="component" value="Unplaced"/>
</dbReference>
<dbReference type="InterPro" id="IPR013761">
    <property type="entry name" value="SAM/pointed_sf"/>
</dbReference>
<organism evidence="6 9">
    <name type="scientific">Limulus polyphemus</name>
    <name type="common">Atlantic horseshoe crab</name>
    <dbReference type="NCBI Taxonomy" id="6850"/>
    <lineage>
        <taxon>Eukaryota</taxon>
        <taxon>Metazoa</taxon>
        <taxon>Ecdysozoa</taxon>
        <taxon>Arthropoda</taxon>
        <taxon>Chelicerata</taxon>
        <taxon>Merostomata</taxon>
        <taxon>Xiphosura</taxon>
        <taxon>Limulidae</taxon>
        <taxon>Limulus</taxon>
    </lineage>
</organism>
<evidence type="ECO:0000313" key="9">
    <source>
        <dbReference type="RefSeq" id="XP_022248863.1"/>
    </source>
</evidence>
<dbReference type="RefSeq" id="XP_022248862.1">
    <property type="nucleotide sequence ID" value="XM_022393154.1"/>
</dbReference>
<dbReference type="PRINTS" id="PR00454">
    <property type="entry name" value="ETSDOMAIN"/>
</dbReference>
<evidence type="ECO:0000313" key="7">
    <source>
        <dbReference type="RefSeq" id="XP_013780947.1"/>
    </source>
</evidence>
<dbReference type="PANTHER" id="PTHR11849">
    <property type="entry name" value="ETS"/>
    <property type="match status" value="1"/>
</dbReference>
<dbReference type="InterPro" id="IPR003118">
    <property type="entry name" value="Pointed_dom"/>
</dbReference>
<comment type="subcellular location">
    <subcellularLocation>
        <location evidence="3">Nucleus</location>
    </subcellularLocation>
</comment>
<dbReference type="SUPFAM" id="SSF47769">
    <property type="entry name" value="SAM/Pointed domain"/>
    <property type="match status" value="1"/>
</dbReference>
<dbReference type="InterPro" id="IPR036390">
    <property type="entry name" value="WH_DNA-bd_sf"/>
</dbReference>
<dbReference type="Pfam" id="PF11620">
    <property type="entry name" value="GABP-alpha"/>
    <property type="match status" value="1"/>
</dbReference>
<accession>A0ABM1SZ07</accession>
<feature type="domain" description="PNT" evidence="5">
    <location>
        <begin position="254"/>
        <end position="339"/>
    </location>
</feature>
<dbReference type="Gene3D" id="1.10.10.10">
    <property type="entry name" value="Winged helix-like DNA-binding domain superfamily/Winged helix DNA-binding domain"/>
    <property type="match status" value="1"/>
</dbReference>
<evidence type="ECO:0000313" key="8">
    <source>
        <dbReference type="RefSeq" id="XP_022248862.1"/>
    </source>
</evidence>
<dbReference type="InterPro" id="IPR046328">
    <property type="entry name" value="ETS_fam"/>
</dbReference>
<dbReference type="Pfam" id="PF02198">
    <property type="entry name" value="SAM_PNT"/>
    <property type="match status" value="1"/>
</dbReference>
<dbReference type="SMART" id="SM00413">
    <property type="entry name" value="ETS"/>
    <property type="match status" value="1"/>
</dbReference>
<dbReference type="Gene3D" id="3.10.20.90">
    <property type="entry name" value="Phosphatidylinositol 3-kinase Catalytic Subunit, Chain A, domain 1"/>
    <property type="match status" value="1"/>
</dbReference>
<evidence type="ECO:0000256" key="2">
    <source>
        <dbReference type="ARBA" id="ARBA00023125"/>
    </source>
</evidence>
<evidence type="ECO:0000259" key="5">
    <source>
        <dbReference type="PROSITE" id="PS51433"/>
    </source>
</evidence>
<dbReference type="PROSITE" id="PS00346">
    <property type="entry name" value="ETS_DOMAIN_2"/>
    <property type="match status" value="1"/>
</dbReference>
<gene>
    <name evidence="7 8 9" type="primary">LOC106465288</name>
</gene>
<dbReference type="PANTHER" id="PTHR11849:SF195">
    <property type="entry name" value="GA-BINDING PROTEIN ALPHA CHAIN"/>
    <property type="match status" value="1"/>
</dbReference>
<dbReference type="Pfam" id="PF00178">
    <property type="entry name" value="Ets"/>
    <property type="match status" value="1"/>
</dbReference>
<keyword evidence="2 3" id="KW-0238">DNA-binding</keyword>
<keyword evidence="3" id="KW-0539">Nucleus</keyword>
<protein>
    <submittedName>
        <fullName evidence="7 8">GA-binding protein alpha chain-like</fullName>
    </submittedName>
</protein>
<proteinExistence type="inferred from homology"/>
<dbReference type="SMART" id="SM00251">
    <property type="entry name" value="SAM_PNT"/>
    <property type="match status" value="1"/>
</dbReference>
<dbReference type="PROSITE" id="PS00345">
    <property type="entry name" value="ETS_DOMAIN_1"/>
    <property type="match status" value="1"/>
</dbReference>
<dbReference type="PROSITE" id="PS50061">
    <property type="entry name" value="ETS_DOMAIN_3"/>
    <property type="match status" value="1"/>
</dbReference>
<dbReference type="RefSeq" id="XP_022248863.1">
    <property type="nucleotide sequence ID" value="XM_022393155.1"/>
</dbReference>
<reference evidence="7 8" key="1">
    <citation type="submission" date="2025-05" db="UniProtKB">
        <authorList>
            <consortium name="RefSeq"/>
        </authorList>
    </citation>
    <scope>IDENTIFICATION</scope>
    <source>
        <tissue evidence="7 8">Muscle</tissue>
    </source>
</reference>
<dbReference type="SUPFAM" id="SSF46785">
    <property type="entry name" value="Winged helix' DNA-binding domain"/>
    <property type="match status" value="1"/>
</dbReference>
<evidence type="ECO:0000259" key="4">
    <source>
        <dbReference type="PROSITE" id="PS50061"/>
    </source>
</evidence>
<evidence type="ECO:0000256" key="3">
    <source>
        <dbReference type="RuleBase" id="RU004019"/>
    </source>
</evidence>
<name>A0ABM1SZ07_LIMPO</name>
<comment type="similarity">
    <text evidence="1 3">Belongs to the ETS family.</text>
</comment>
<sequence>MKRAKEVVNPSTTNDDEIKVLPPEKRVHVEELIIPVPESVASSQELQDNVQTVVHANNASYEQMTQIEDCISTTTTMIVTENDLQGNSQLILDSHHIDGYSPMPSTSTDVVVEFCSERESPEKNGLNIGLIAQHMDITEPLTTLRSLLEQRLGISLEDYTFYLQDNQELDADKNLVDQCVQGEGLVQINVHIKEEEDIKKLNIVDVLKPAEELVSMVPEEGDQVQQEQQVGQPQVAKENHISAPEEAENVTRWVVSAQFRKEQEQLKIPLDPAQWSTQHVLIWIQWAVQQFNLTDIKLEDWVFNGQKLFSLSHSEFKKKVSSDPGDLFWTHLELLRKCKIVAVVQQPVVVRESLQVFTTVTKSDGPKNKLCRTPKVGSPKVAYEGSPGNRTGNNGQIQLWQFLLELLTDKEYRCHIRWIGDDGQFKLLNPEMVARLWGMRKNKPHMNYEKLSRALRYYYDGDMITKVHGKRFVYKFVCDLKNLLGYSAAELRHLVEQCEKKQLEKT</sequence>
<evidence type="ECO:0000313" key="6">
    <source>
        <dbReference type="Proteomes" id="UP000694941"/>
    </source>
</evidence>
<dbReference type="RefSeq" id="XP_013780947.1">
    <property type="nucleotide sequence ID" value="XM_013925493.2"/>
</dbReference>
<feature type="domain" description="ETS" evidence="4">
    <location>
        <begin position="397"/>
        <end position="477"/>
    </location>
</feature>
<dbReference type="Gene3D" id="1.10.150.50">
    <property type="entry name" value="Transcription Factor, Ets-1"/>
    <property type="match status" value="1"/>
</dbReference>
<dbReference type="InterPro" id="IPR036388">
    <property type="entry name" value="WH-like_DNA-bd_sf"/>
</dbReference>
<dbReference type="GeneID" id="106465288"/>
<dbReference type="InterPro" id="IPR024668">
    <property type="entry name" value="GABP_asu_N"/>
</dbReference>
<dbReference type="PROSITE" id="PS51433">
    <property type="entry name" value="PNT"/>
    <property type="match status" value="1"/>
</dbReference>